<feature type="domain" description="GST C-terminal" evidence="2">
    <location>
        <begin position="130"/>
        <end position="276"/>
    </location>
</feature>
<dbReference type="Gene3D" id="3.40.30.10">
    <property type="entry name" value="Glutaredoxin"/>
    <property type="match status" value="1"/>
</dbReference>
<gene>
    <name evidence="3" type="ORF">PFL1_06748</name>
</gene>
<dbReference type="HOGENOM" id="CLU_011226_9_1_1"/>
<dbReference type="Pfam" id="PF13410">
    <property type="entry name" value="GST_C_2"/>
    <property type="match status" value="1"/>
</dbReference>
<dbReference type="SUPFAM" id="SSF52833">
    <property type="entry name" value="Thioredoxin-like"/>
    <property type="match status" value="1"/>
</dbReference>
<reference evidence="3 4" key="1">
    <citation type="journal article" date="2013" name="Plant Cell">
        <title>The transition from a phytopathogenic smut ancestor to an anamorphic biocontrol agent deciphered by comparative whole-genome analysis.</title>
        <authorList>
            <person name="Lefebvre F."/>
            <person name="Joly D.L."/>
            <person name="Labbe C."/>
            <person name="Teichmann B."/>
            <person name="Linning R."/>
            <person name="Belzile F."/>
            <person name="Bakkeren G."/>
            <person name="Belanger R.R."/>
        </authorList>
    </citation>
    <scope>NUCLEOTIDE SEQUENCE [LARGE SCALE GENOMIC DNA]</scope>
    <source>
        <strain evidence="3 4">PF-1</strain>
    </source>
</reference>
<dbReference type="GeneID" id="19320819"/>
<evidence type="ECO:0000313" key="4">
    <source>
        <dbReference type="Proteomes" id="UP000053664"/>
    </source>
</evidence>
<dbReference type="AlphaFoldDB" id="A0A061H4W1"/>
<dbReference type="InterPro" id="IPR040079">
    <property type="entry name" value="Glutathione_S-Trfase"/>
</dbReference>
<dbReference type="eggNOG" id="KOG0406">
    <property type="taxonomic scope" value="Eukaryota"/>
</dbReference>
<dbReference type="PANTHER" id="PTHR43968:SF6">
    <property type="entry name" value="GLUTATHIONE S-TRANSFERASE OMEGA"/>
    <property type="match status" value="1"/>
</dbReference>
<evidence type="ECO:0000259" key="1">
    <source>
        <dbReference type="PROSITE" id="PS50404"/>
    </source>
</evidence>
<dbReference type="Proteomes" id="UP000053664">
    <property type="component" value="Unassembled WGS sequence"/>
</dbReference>
<organism evidence="3 4">
    <name type="scientific">Pseudozyma flocculosa PF-1</name>
    <dbReference type="NCBI Taxonomy" id="1277687"/>
    <lineage>
        <taxon>Eukaryota</taxon>
        <taxon>Fungi</taxon>
        <taxon>Dikarya</taxon>
        <taxon>Basidiomycota</taxon>
        <taxon>Ustilaginomycotina</taxon>
        <taxon>Ustilaginomycetes</taxon>
        <taxon>Ustilaginales</taxon>
        <taxon>Ustilaginaceae</taxon>
        <taxon>Pseudozyma</taxon>
    </lineage>
</organism>
<feature type="domain" description="GST N-terminal" evidence="1">
    <location>
        <begin position="34"/>
        <end position="115"/>
    </location>
</feature>
<dbReference type="PANTHER" id="PTHR43968">
    <property type="match status" value="1"/>
</dbReference>
<dbReference type="InterPro" id="IPR050983">
    <property type="entry name" value="GST_Omega/HSP26"/>
</dbReference>
<evidence type="ECO:0000313" key="3">
    <source>
        <dbReference type="EMBL" id="EPQ25676.1"/>
    </source>
</evidence>
<dbReference type="RefSeq" id="XP_007882485.1">
    <property type="nucleotide sequence ID" value="XM_007884294.1"/>
</dbReference>
<dbReference type="SUPFAM" id="SSF47616">
    <property type="entry name" value="GST C-terminal domain-like"/>
    <property type="match status" value="1"/>
</dbReference>
<protein>
    <recommendedName>
        <fullName evidence="5">GST N-terminal domain-containing protein</fullName>
    </recommendedName>
</protein>
<dbReference type="SFLD" id="SFLDS00019">
    <property type="entry name" value="Glutathione_Transferase_(cytos"/>
    <property type="match status" value="1"/>
</dbReference>
<dbReference type="InterPro" id="IPR036282">
    <property type="entry name" value="Glutathione-S-Trfase_C_sf"/>
</dbReference>
<dbReference type="PROSITE" id="PS50404">
    <property type="entry name" value="GST_NTER"/>
    <property type="match status" value="1"/>
</dbReference>
<name>A0A061H4W1_9BASI</name>
<dbReference type="KEGG" id="pfp:PFL1_06748"/>
<dbReference type="InterPro" id="IPR036249">
    <property type="entry name" value="Thioredoxin-like_sf"/>
</dbReference>
<dbReference type="Gene3D" id="1.20.1050.10">
    <property type="match status" value="1"/>
</dbReference>
<dbReference type="PROSITE" id="PS51354">
    <property type="entry name" value="GLUTAREDOXIN_2"/>
    <property type="match status" value="1"/>
</dbReference>
<sequence length="288" mass="32248">MSSQPKQPGAKGANYHKECTGEALETAKAHSQPSELVLFGACFCPFVHRVWIALEAMHIPYQYVEVDPYAKPKALLDLNPRGLVPALKLGKSEGKGLGESTVIMEYLEEAYSLSSTSSGDHPSLLPPLSDAYSRALARLAADKLNRNLIPAFYRYLQAQTTEKQIEGAKDFLSALHDFIDSMHPPSSSSAGFWNGSKLSWTDVMVAPWLFRATNVLRHFRGFEWDKMIEGQERKDRFRAWTQAVFAHEAFRKTTSSEELYLDSYVRYAENRPNTSQVANAINSGRALP</sequence>
<dbReference type="Pfam" id="PF13417">
    <property type="entry name" value="GST_N_3"/>
    <property type="match status" value="1"/>
</dbReference>
<dbReference type="InterPro" id="IPR004045">
    <property type="entry name" value="Glutathione_S-Trfase_N"/>
</dbReference>
<dbReference type="SFLD" id="SFLDG00358">
    <property type="entry name" value="Main_(cytGST)"/>
    <property type="match status" value="1"/>
</dbReference>
<dbReference type="GO" id="GO:0005737">
    <property type="term" value="C:cytoplasm"/>
    <property type="evidence" value="ECO:0007669"/>
    <property type="project" value="TreeGrafter"/>
</dbReference>
<dbReference type="CDD" id="cd00570">
    <property type="entry name" value="GST_N_family"/>
    <property type="match status" value="1"/>
</dbReference>
<evidence type="ECO:0008006" key="5">
    <source>
        <dbReference type="Google" id="ProtNLM"/>
    </source>
</evidence>
<evidence type="ECO:0000259" key="2">
    <source>
        <dbReference type="PROSITE" id="PS50405"/>
    </source>
</evidence>
<dbReference type="OrthoDB" id="4951845at2759"/>
<proteinExistence type="predicted"/>
<dbReference type="EMBL" id="KE361652">
    <property type="protein sequence ID" value="EPQ25676.1"/>
    <property type="molecule type" value="Genomic_DNA"/>
</dbReference>
<dbReference type="PROSITE" id="PS50405">
    <property type="entry name" value="GST_CTER"/>
    <property type="match status" value="1"/>
</dbReference>
<accession>A0A061H4W1</accession>
<dbReference type="InterPro" id="IPR010987">
    <property type="entry name" value="Glutathione-S-Trfase_C-like"/>
</dbReference>